<feature type="compositionally biased region" description="Low complexity" evidence="14">
    <location>
        <begin position="999"/>
        <end position="1008"/>
    </location>
</feature>
<dbReference type="PANTHER" id="PTHR47969:SF28">
    <property type="entry name" value="KINESIN-LIKE PROTEIN KIF21B"/>
    <property type="match status" value="1"/>
</dbReference>
<comment type="similarity">
    <text evidence="12">Belongs to the TRAFAC class myosin-kinesin ATPase superfamily. Kinesin family.</text>
</comment>
<keyword evidence="2" id="KW-0963">Cytoplasm</keyword>
<dbReference type="EMBL" id="CADEPI010000150">
    <property type="protein sequence ID" value="CAB3377764.1"/>
    <property type="molecule type" value="Genomic_DNA"/>
</dbReference>
<feature type="coiled-coil region" evidence="13">
    <location>
        <begin position="825"/>
        <end position="886"/>
    </location>
</feature>
<dbReference type="InterPro" id="IPR036322">
    <property type="entry name" value="WD40_repeat_dom_sf"/>
</dbReference>
<dbReference type="PROSITE" id="PS50067">
    <property type="entry name" value="KINESIN_MOTOR_2"/>
    <property type="match status" value="1"/>
</dbReference>
<evidence type="ECO:0000256" key="1">
    <source>
        <dbReference type="ARBA" id="ARBA00004245"/>
    </source>
</evidence>
<dbReference type="SMART" id="SM00320">
    <property type="entry name" value="WD40"/>
    <property type="match status" value="5"/>
</dbReference>
<feature type="compositionally biased region" description="Polar residues" evidence="14">
    <location>
        <begin position="1049"/>
        <end position="1066"/>
    </location>
</feature>
<feature type="compositionally biased region" description="Acidic residues" evidence="14">
    <location>
        <begin position="536"/>
        <end position="558"/>
    </location>
</feature>
<dbReference type="PROSITE" id="PS00678">
    <property type="entry name" value="WD_REPEATS_1"/>
    <property type="match status" value="1"/>
</dbReference>
<feature type="binding site" evidence="12">
    <location>
        <begin position="86"/>
        <end position="93"/>
    </location>
    <ligand>
        <name>ATP</name>
        <dbReference type="ChEBI" id="CHEBI:30616"/>
    </ligand>
</feature>
<keyword evidence="7 12" id="KW-0067">ATP-binding</keyword>
<dbReference type="InterPro" id="IPR001680">
    <property type="entry name" value="WD40_rpt"/>
</dbReference>
<evidence type="ECO:0000256" key="9">
    <source>
        <dbReference type="ARBA" id="ARBA00023175"/>
    </source>
</evidence>
<dbReference type="InterPro" id="IPR027640">
    <property type="entry name" value="Kinesin-like_fam"/>
</dbReference>
<sequence>MADEDTSVRVAVRIRPQIARELIDNLGVCTSVTPGEPQVQLGKGNLFTYDHVFDTEEVQSAIYESCVANLVEGALEGYNATVLAYGQTGSGKTYTMGTGYELTCGAENVGVLPRAIRHIFSGIESRQEQAREAGIPIPEFRVEAQFIELYNENLYDLLEPDRSMQEPKNIRIHGDHFGGISVEGVNRTVVKIEEEAMSCLRNGALSRSTGETQMNQQSSRSHAIYTLHIQQRRLAPEESEDKENGVTGDFETLTSKFHFVDLAGSERLHRTGATGERAKEGISINCGLLALGNVISALGDKSKKVMHVPYRDSKLTRLLQDSLGGNSRTVMIACISPSTQDFMETLSTLKYANRARNIKNRVTINQDKYSQQLSQLRQEVQRLQLELLEYKQGKRVVNSDGEESVNDMFHENKMLITENNNFRLRLKAQQETIDTLTSRNTDLKTKLATSSWEVEDLTSKLMESEALCQQLRANNTKMQSRAALSPRPSTAGMDFDCPSVMSLIETAKKGLQREQDMLQRSKSEILNSKIEQASESSEEEDLELDTDSDSEDEKENQEEEQRMGELVNLESEINIKQQLIEQLELSQRRMNSMKQQYEEKLRQLEARMEATKIERDKVLASLSGKNAPQDGSMGERIRKVKDDYEKKLANMQKELKTLHTAKKEHAKVLKEHSRNESQLRQLKGELSEMKKTKVRLLNKMKEESQRHKLEQERRNRELAQLRKTNRKHENQIRSLEAEKRAKDVVLKRRQEEVNALRKNQFSGMSSKAAGKIGGRKALQRRASTFSPKVAKQRWSTLEKNITQISITKKTIADLEHQLESHLDARRQHGQDYAETRRRLAEARARCEDEDIVAGLQERLKEIQVGMEFTQDVIEETQQSIMQLEDTREGNEPADFEAVINEVDELGEAKYLLSKMYAMTINQSVAVAQQEQSNRNLETRLKQLEQKNALQEELLQHVVQQQGLTRTISSSTVVLSDEPHPGCVVLTDSSDESRAPSPSPSLMSTSSTRSKARKRTADPQQMLYMRDSFSTSLYNPEKENTAQLMPPPTRVTSASLRPSNPSQTSPMVSRKQYDTSSLASPRMTRRNTYTVKSSLGQSTHLGSMEQGIDATPPSSPPTFRRSVSREEKNVFSRLTSATGATRDEKPGHGIISQFGGRMAHKSPLICTHVAEGHSKAVLSVDATEDLLFSSSKDRTVKVWDLNQGRERDSLNGHPNNVVAVKFCERTGLVFSVSHCFVKVWDLRQNPARPIHTLCSSGNTANGTFAMPDPMDNPGGSPINDIALSNNGEVLYMAAGGKVRVWDLRRFEKAGQLMGGHQAAVMCLAVGALSQVEDRVITGSKDHYIKVFDVPRGLEGYLTQPTINLDPPHYDGVQSLTLSRDTLFSGSRDFSIKKWDLGRRECVQVINLRHEINSLSTLTFNFVTVDQWCSQRLGVRPGFASRWTLGFRLQGWCAQAVGHRVVLAPRRNQGAQLANQRCRNKLQLHLFSLK</sequence>
<dbReference type="InterPro" id="IPR019775">
    <property type="entry name" value="WD40_repeat_CS"/>
</dbReference>
<keyword evidence="3 11" id="KW-0853">WD repeat</keyword>
<dbReference type="FunFam" id="3.40.850.10:FF:000011">
    <property type="entry name" value="Kinesin family member 21A"/>
    <property type="match status" value="1"/>
</dbReference>
<feature type="repeat" description="WD" evidence="11">
    <location>
        <begin position="1364"/>
        <end position="1403"/>
    </location>
</feature>
<dbReference type="GO" id="GO:0005874">
    <property type="term" value="C:microtubule"/>
    <property type="evidence" value="ECO:0007669"/>
    <property type="project" value="UniProtKB-KW"/>
</dbReference>
<feature type="region of interest" description="Disordered" evidence="14">
    <location>
        <begin position="978"/>
        <end position="1018"/>
    </location>
</feature>
<dbReference type="InterPro" id="IPR019821">
    <property type="entry name" value="Kinesin_motor_CS"/>
</dbReference>
<feature type="coiled-coil region" evidence="13">
    <location>
        <begin position="926"/>
        <end position="960"/>
    </location>
</feature>
<feature type="region of interest" description="Disordered" evidence="14">
    <location>
        <begin position="1037"/>
        <end position="1079"/>
    </location>
</feature>
<reference evidence="16 17" key="1">
    <citation type="submission" date="2020-04" db="EMBL/GenBank/DDBJ databases">
        <authorList>
            <person name="Alioto T."/>
            <person name="Alioto T."/>
            <person name="Gomez Garrido J."/>
        </authorList>
    </citation>
    <scope>NUCLEOTIDE SEQUENCE [LARGE SCALE GENOMIC DNA]</scope>
</reference>
<dbReference type="InterPro" id="IPR001752">
    <property type="entry name" value="Kinesin_motor_dom"/>
</dbReference>
<dbReference type="PROSITE" id="PS50082">
    <property type="entry name" value="WD_REPEATS_2"/>
    <property type="match status" value="2"/>
</dbReference>
<evidence type="ECO:0000256" key="11">
    <source>
        <dbReference type="PROSITE-ProRule" id="PRU00221"/>
    </source>
</evidence>
<evidence type="ECO:0000256" key="13">
    <source>
        <dbReference type="SAM" id="Coils"/>
    </source>
</evidence>
<keyword evidence="17" id="KW-1185">Reference proteome</keyword>
<name>A0A8S1D9X6_9INSE</name>
<evidence type="ECO:0000256" key="5">
    <source>
        <dbReference type="ARBA" id="ARBA00022737"/>
    </source>
</evidence>
<dbReference type="PROSITE" id="PS50294">
    <property type="entry name" value="WD_REPEATS_REGION"/>
    <property type="match status" value="1"/>
</dbReference>
<dbReference type="GO" id="GO:0005875">
    <property type="term" value="C:microtubule associated complex"/>
    <property type="evidence" value="ECO:0007669"/>
    <property type="project" value="TreeGrafter"/>
</dbReference>
<dbReference type="SUPFAM" id="SSF50978">
    <property type="entry name" value="WD40 repeat-like"/>
    <property type="match status" value="1"/>
</dbReference>
<dbReference type="Pfam" id="PF00225">
    <property type="entry name" value="Kinesin"/>
    <property type="match status" value="1"/>
</dbReference>
<evidence type="ECO:0000256" key="14">
    <source>
        <dbReference type="SAM" id="MobiDB-lite"/>
    </source>
</evidence>
<dbReference type="GO" id="GO:0003777">
    <property type="term" value="F:microtubule motor activity"/>
    <property type="evidence" value="ECO:0007669"/>
    <property type="project" value="InterPro"/>
</dbReference>
<evidence type="ECO:0000256" key="2">
    <source>
        <dbReference type="ARBA" id="ARBA00022490"/>
    </source>
</evidence>
<dbReference type="GO" id="GO:0005524">
    <property type="term" value="F:ATP binding"/>
    <property type="evidence" value="ECO:0007669"/>
    <property type="project" value="UniProtKB-UniRule"/>
</dbReference>
<dbReference type="SMART" id="SM00129">
    <property type="entry name" value="KISc"/>
    <property type="match status" value="1"/>
</dbReference>
<dbReference type="OrthoDB" id="3176171at2759"/>
<keyword evidence="6 12" id="KW-0547">Nucleotide-binding</keyword>
<organism evidence="16 17">
    <name type="scientific">Cloeon dipterum</name>
    <dbReference type="NCBI Taxonomy" id="197152"/>
    <lineage>
        <taxon>Eukaryota</taxon>
        <taxon>Metazoa</taxon>
        <taxon>Ecdysozoa</taxon>
        <taxon>Arthropoda</taxon>
        <taxon>Hexapoda</taxon>
        <taxon>Insecta</taxon>
        <taxon>Pterygota</taxon>
        <taxon>Palaeoptera</taxon>
        <taxon>Ephemeroptera</taxon>
        <taxon>Pisciforma</taxon>
        <taxon>Baetidae</taxon>
        <taxon>Cloeon</taxon>
    </lineage>
</organism>
<dbReference type="GO" id="GO:0007018">
    <property type="term" value="P:microtubule-based movement"/>
    <property type="evidence" value="ECO:0007669"/>
    <property type="project" value="InterPro"/>
</dbReference>
<dbReference type="GO" id="GO:0007052">
    <property type="term" value="P:mitotic spindle organization"/>
    <property type="evidence" value="ECO:0007669"/>
    <property type="project" value="TreeGrafter"/>
</dbReference>
<feature type="region of interest" description="Disordered" evidence="14">
    <location>
        <begin position="525"/>
        <end position="563"/>
    </location>
</feature>
<gene>
    <name evidence="16" type="ORF">CLODIP_2_CD00509</name>
</gene>
<comment type="subcellular location">
    <subcellularLocation>
        <location evidence="1">Cytoplasm</location>
        <location evidence="1">Cytoskeleton</location>
    </subcellularLocation>
</comment>
<feature type="coiled-coil region" evidence="13">
    <location>
        <begin position="359"/>
        <end position="393"/>
    </location>
</feature>
<keyword evidence="8 13" id="KW-0175">Coiled coil</keyword>
<dbReference type="Pfam" id="PF23203">
    <property type="entry name" value="KIF21A"/>
    <property type="match status" value="1"/>
</dbReference>
<dbReference type="Gene3D" id="3.40.850.10">
    <property type="entry name" value="Kinesin motor domain"/>
    <property type="match status" value="1"/>
</dbReference>
<evidence type="ECO:0000256" key="10">
    <source>
        <dbReference type="ARBA" id="ARBA00023212"/>
    </source>
</evidence>
<evidence type="ECO:0000256" key="12">
    <source>
        <dbReference type="PROSITE-ProRule" id="PRU00283"/>
    </source>
</evidence>
<evidence type="ECO:0000313" key="17">
    <source>
        <dbReference type="Proteomes" id="UP000494165"/>
    </source>
</evidence>
<feature type="coiled-coil region" evidence="13">
    <location>
        <begin position="566"/>
        <end position="738"/>
    </location>
</feature>
<dbReference type="Gene3D" id="2.130.10.10">
    <property type="entry name" value="YVTN repeat-like/Quinoprotein amine dehydrogenase"/>
    <property type="match status" value="2"/>
</dbReference>
<evidence type="ECO:0000256" key="6">
    <source>
        <dbReference type="ARBA" id="ARBA00022741"/>
    </source>
</evidence>
<dbReference type="SUPFAM" id="SSF52540">
    <property type="entry name" value="P-loop containing nucleoside triphosphate hydrolases"/>
    <property type="match status" value="1"/>
</dbReference>
<comment type="caution">
    <text evidence="16">The sequence shown here is derived from an EMBL/GenBank/DDBJ whole genome shotgun (WGS) entry which is preliminary data.</text>
</comment>
<evidence type="ECO:0000256" key="4">
    <source>
        <dbReference type="ARBA" id="ARBA00022701"/>
    </source>
</evidence>
<dbReference type="InterPro" id="IPR015943">
    <property type="entry name" value="WD40/YVTN_repeat-like_dom_sf"/>
</dbReference>
<evidence type="ECO:0000259" key="15">
    <source>
        <dbReference type="PROSITE" id="PS50067"/>
    </source>
</evidence>
<keyword evidence="5" id="KW-0677">Repeat</keyword>
<keyword evidence="9 12" id="KW-0505">Motor protein</keyword>
<proteinExistence type="inferred from homology"/>
<dbReference type="PROSITE" id="PS00411">
    <property type="entry name" value="KINESIN_MOTOR_1"/>
    <property type="match status" value="1"/>
</dbReference>
<accession>A0A8S1D9X6</accession>
<evidence type="ECO:0000256" key="3">
    <source>
        <dbReference type="ARBA" id="ARBA00022574"/>
    </source>
</evidence>
<feature type="domain" description="Kinesin motor" evidence="15">
    <location>
        <begin position="7"/>
        <end position="358"/>
    </location>
</feature>
<dbReference type="Pfam" id="PF25764">
    <property type="entry name" value="KIF21A_4th"/>
    <property type="match status" value="1"/>
</dbReference>
<dbReference type="Pfam" id="PF00400">
    <property type="entry name" value="WD40"/>
    <property type="match status" value="3"/>
</dbReference>
<feature type="region of interest" description="Disordered" evidence="14">
    <location>
        <begin position="1096"/>
        <end position="1127"/>
    </location>
</feature>
<feature type="repeat" description="WD" evidence="11">
    <location>
        <begin position="1169"/>
        <end position="1208"/>
    </location>
</feature>
<dbReference type="PRINTS" id="PR00380">
    <property type="entry name" value="KINESINHEAVY"/>
</dbReference>
<feature type="coiled-coil region" evidence="13">
    <location>
        <begin position="426"/>
        <end position="524"/>
    </location>
</feature>
<evidence type="ECO:0000256" key="8">
    <source>
        <dbReference type="ARBA" id="ARBA00023054"/>
    </source>
</evidence>
<keyword evidence="10" id="KW-0206">Cytoskeleton</keyword>
<dbReference type="InterPro" id="IPR036961">
    <property type="entry name" value="Kinesin_motor_dom_sf"/>
</dbReference>
<protein>
    <recommendedName>
        <fullName evidence="15">Kinesin motor domain-containing protein</fullName>
    </recommendedName>
</protein>
<evidence type="ECO:0000313" key="16">
    <source>
        <dbReference type="EMBL" id="CAB3377764.1"/>
    </source>
</evidence>
<keyword evidence="4" id="KW-0493">Microtubule</keyword>
<dbReference type="PANTHER" id="PTHR47969">
    <property type="entry name" value="CHROMOSOME-ASSOCIATED KINESIN KIF4A-RELATED"/>
    <property type="match status" value="1"/>
</dbReference>
<dbReference type="GO" id="GO:0008017">
    <property type="term" value="F:microtubule binding"/>
    <property type="evidence" value="ECO:0007669"/>
    <property type="project" value="InterPro"/>
</dbReference>
<dbReference type="InterPro" id="IPR027417">
    <property type="entry name" value="P-loop_NTPase"/>
</dbReference>
<dbReference type="GO" id="GO:0051231">
    <property type="term" value="P:spindle elongation"/>
    <property type="evidence" value="ECO:0007669"/>
    <property type="project" value="TreeGrafter"/>
</dbReference>
<evidence type="ECO:0000256" key="7">
    <source>
        <dbReference type="ARBA" id="ARBA00022840"/>
    </source>
</evidence>
<dbReference type="InterPro" id="IPR056532">
    <property type="entry name" value="KIF21A/B_hel_2"/>
</dbReference>
<dbReference type="Proteomes" id="UP000494165">
    <property type="component" value="Unassembled WGS sequence"/>
</dbReference>
<dbReference type="CDD" id="cd01372">
    <property type="entry name" value="KISc_KIF4"/>
    <property type="match status" value="1"/>
</dbReference>